<dbReference type="Pfam" id="PF02481">
    <property type="entry name" value="DNA_processg_A"/>
    <property type="match status" value="1"/>
</dbReference>
<dbReference type="NCBIfam" id="TIGR00732">
    <property type="entry name" value="dprA"/>
    <property type="match status" value="1"/>
</dbReference>
<evidence type="ECO:0000259" key="2">
    <source>
        <dbReference type="Pfam" id="PF02481"/>
    </source>
</evidence>
<sequence length="360" mass="37257">MSDSTGDWLLLALTPGIGPVGFLKLIASFGSASHAVAASTAQTTPLIGQQAAQALRERVAQPDVDAALAWAAGEQCSLLSLQDDDYPQALAETASPPPLLFARGRRELLQQPMLAMVGSRSATPPGKQIASDFARRLAEHGYTIVSGLASGIDAAAHQGALAAAGSTIAVIGTGIDRVYPASNRALAHQIGSAGLILSEFPLGAGPLAGHFPRRNRIIAGLARGCLVVEANINSGSLITARLAAESGREVMAVPGSINNPQARGCHRLLKDGARLVESVEDVLEEVGRLRHSARPATVCAPDPAAATGQILTLMGYDPVSSEWLAQQLGLTQGEVYAMLLELELAGKLTSLPGGQVQRLV</sequence>
<dbReference type="Pfam" id="PF21102">
    <property type="entry name" value="DprA_N"/>
    <property type="match status" value="1"/>
</dbReference>
<accession>A0A318JK79</accession>
<feature type="domain" description="Smf/DprA SLOG" evidence="2">
    <location>
        <begin position="78"/>
        <end position="286"/>
    </location>
</feature>
<dbReference type="OrthoDB" id="9785707at2"/>
<protein>
    <submittedName>
        <fullName evidence="4">DNA protecting protein DprA</fullName>
    </submittedName>
</protein>
<proteinExistence type="inferred from homology"/>
<evidence type="ECO:0000256" key="1">
    <source>
        <dbReference type="ARBA" id="ARBA00006525"/>
    </source>
</evidence>
<evidence type="ECO:0000313" key="5">
    <source>
        <dbReference type="Proteomes" id="UP000248395"/>
    </source>
</evidence>
<dbReference type="InterPro" id="IPR036388">
    <property type="entry name" value="WH-like_DNA-bd_sf"/>
</dbReference>
<dbReference type="Gene3D" id="3.40.50.450">
    <property type="match status" value="1"/>
</dbReference>
<dbReference type="GO" id="GO:0009294">
    <property type="term" value="P:DNA-mediated transformation"/>
    <property type="evidence" value="ECO:0007669"/>
    <property type="project" value="InterPro"/>
</dbReference>
<name>A0A318JK79_9NEIS</name>
<evidence type="ECO:0000259" key="3">
    <source>
        <dbReference type="Pfam" id="PF17782"/>
    </source>
</evidence>
<dbReference type="InterPro" id="IPR003488">
    <property type="entry name" value="DprA"/>
</dbReference>
<dbReference type="Gene3D" id="1.10.10.10">
    <property type="entry name" value="Winged helix-like DNA-binding domain superfamily/Winged helix DNA-binding domain"/>
    <property type="match status" value="1"/>
</dbReference>
<reference evidence="4 5" key="1">
    <citation type="submission" date="2018-05" db="EMBL/GenBank/DDBJ databases">
        <title>Genomic Encyclopedia of Type Strains, Phase IV (KMG-IV): sequencing the most valuable type-strain genomes for metagenomic binning, comparative biology and taxonomic classification.</title>
        <authorList>
            <person name="Goeker M."/>
        </authorList>
    </citation>
    <scope>NUCLEOTIDE SEQUENCE [LARGE SCALE GENOMIC DNA]</scope>
    <source>
        <strain evidence="4 5">DSM 25134</strain>
    </source>
</reference>
<dbReference type="AlphaFoldDB" id="A0A318JK79"/>
<keyword evidence="5" id="KW-1185">Reference proteome</keyword>
<dbReference type="InterPro" id="IPR041614">
    <property type="entry name" value="DprA_WH"/>
</dbReference>
<comment type="caution">
    <text evidence="4">The sequence shown here is derived from an EMBL/GenBank/DDBJ whole genome shotgun (WGS) entry which is preliminary data.</text>
</comment>
<dbReference type="RefSeq" id="WP_110313031.1">
    <property type="nucleotide sequence ID" value="NZ_QJKC01000003.1"/>
</dbReference>
<dbReference type="PANTHER" id="PTHR43022:SF1">
    <property type="entry name" value="PROTEIN SMF"/>
    <property type="match status" value="1"/>
</dbReference>
<evidence type="ECO:0000313" key="4">
    <source>
        <dbReference type="EMBL" id="PXX49887.1"/>
    </source>
</evidence>
<organism evidence="4 5">
    <name type="scientific">Aquitalea magnusonii</name>
    <dbReference type="NCBI Taxonomy" id="332411"/>
    <lineage>
        <taxon>Bacteria</taxon>
        <taxon>Pseudomonadati</taxon>
        <taxon>Pseudomonadota</taxon>
        <taxon>Betaproteobacteria</taxon>
        <taxon>Neisseriales</taxon>
        <taxon>Chromobacteriaceae</taxon>
        <taxon>Aquitalea</taxon>
    </lineage>
</organism>
<dbReference type="SUPFAM" id="SSF102405">
    <property type="entry name" value="MCP/YpsA-like"/>
    <property type="match status" value="1"/>
</dbReference>
<dbReference type="EMBL" id="QJKC01000003">
    <property type="protein sequence ID" value="PXX49887.1"/>
    <property type="molecule type" value="Genomic_DNA"/>
</dbReference>
<dbReference type="Proteomes" id="UP000248395">
    <property type="component" value="Unassembled WGS sequence"/>
</dbReference>
<comment type="similarity">
    <text evidence="1">Belongs to the DprA/Smf family.</text>
</comment>
<feature type="domain" description="DprA winged helix" evidence="3">
    <location>
        <begin position="297"/>
        <end position="354"/>
    </location>
</feature>
<gene>
    <name evidence="4" type="ORF">DFR38_10367</name>
</gene>
<dbReference type="InterPro" id="IPR057666">
    <property type="entry name" value="DrpA_SLOG"/>
</dbReference>
<dbReference type="Pfam" id="PF17782">
    <property type="entry name" value="WHD_DprA"/>
    <property type="match status" value="1"/>
</dbReference>
<dbReference type="PANTHER" id="PTHR43022">
    <property type="entry name" value="PROTEIN SMF"/>
    <property type="match status" value="1"/>
</dbReference>